<organism evidence="2 3">
    <name type="scientific">Acrasis kona</name>
    <dbReference type="NCBI Taxonomy" id="1008807"/>
    <lineage>
        <taxon>Eukaryota</taxon>
        <taxon>Discoba</taxon>
        <taxon>Heterolobosea</taxon>
        <taxon>Tetramitia</taxon>
        <taxon>Eutetramitia</taxon>
        <taxon>Acrasidae</taxon>
        <taxon>Acrasis</taxon>
    </lineage>
</organism>
<dbReference type="NCBIfam" id="NF033545">
    <property type="entry name" value="transpos_IS630"/>
    <property type="match status" value="1"/>
</dbReference>
<dbReference type="EMBL" id="JAOPGA020000129">
    <property type="protein sequence ID" value="KAL0477010.1"/>
    <property type="molecule type" value="Genomic_DNA"/>
</dbReference>
<name>A0AAW2YJ65_9EUKA</name>
<dbReference type="InterPro" id="IPR012337">
    <property type="entry name" value="RNaseH-like_sf"/>
</dbReference>
<dbReference type="GO" id="GO:0003676">
    <property type="term" value="F:nucleic acid binding"/>
    <property type="evidence" value="ECO:0007669"/>
    <property type="project" value="InterPro"/>
</dbReference>
<dbReference type="InterPro" id="IPR047655">
    <property type="entry name" value="Transpos_IS630-like"/>
</dbReference>
<dbReference type="AlphaFoldDB" id="A0AAW2YJ65"/>
<proteinExistence type="predicted"/>
<evidence type="ECO:0000313" key="2">
    <source>
        <dbReference type="EMBL" id="KAL0477010.1"/>
    </source>
</evidence>
<dbReference type="Gene3D" id="3.30.420.10">
    <property type="entry name" value="Ribonuclease H-like superfamily/Ribonuclease H"/>
    <property type="match status" value="1"/>
</dbReference>
<dbReference type="Proteomes" id="UP001431209">
    <property type="component" value="Unassembled WGS sequence"/>
</dbReference>
<gene>
    <name evidence="2" type="ORF">AKO1_006372</name>
</gene>
<keyword evidence="3" id="KW-1185">Reference proteome</keyword>
<dbReference type="Pfam" id="PF13358">
    <property type="entry name" value="DDE_3"/>
    <property type="match status" value="1"/>
</dbReference>
<dbReference type="PANTHER" id="PTHR46564:SF1">
    <property type="entry name" value="TRANSPOSASE"/>
    <property type="match status" value="1"/>
</dbReference>
<accession>A0AAW2YJ65</accession>
<sequence length="340" mass="39670">MNNQVSISNRCYQNGTVLDKATQQTIYILHDKGYTVPQIMEMTLLTVNTVKKYIAIGEGNRQQKKQGRPKHQSRTVNPYVIALIDTISLDNPFRLLKSIQAILKELDVDISISEISRIKTSVLGYRMRKATKIARKRLTEEVQNKRKHWRENVFNFDVTKFVYLDESHFDFRDFNRLYGSFKQGVEPEWPAGNVSRKSYSLIMAQNDSNIVHYYIRNTMHGNGMKAEDFVIFLEELVELLDPENVLILDNARIHHSREVLDLLYDKGVPFIYLPTYSPDYNPIEMSFAHIKANLRGLDIELDEESDAEIIEHIEWTIGQVRSEILQANTSHCYRNWQSDH</sequence>
<protein>
    <recommendedName>
        <fullName evidence="1">Tc1-like transposase DDE domain-containing protein</fullName>
    </recommendedName>
</protein>
<evidence type="ECO:0000313" key="3">
    <source>
        <dbReference type="Proteomes" id="UP001431209"/>
    </source>
</evidence>
<dbReference type="InterPro" id="IPR038717">
    <property type="entry name" value="Tc1-like_DDE_dom"/>
</dbReference>
<dbReference type="PANTHER" id="PTHR46564">
    <property type="entry name" value="TRANSPOSASE"/>
    <property type="match status" value="1"/>
</dbReference>
<comment type="caution">
    <text evidence="2">The sequence shown here is derived from an EMBL/GenBank/DDBJ whole genome shotgun (WGS) entry which is preliminary data.</text>
</comment>
<feature type="non-terminal residue" evidence="2">
    <location>
        <position position="340"/>
    </location>
</feature>
<reference evidence="2 3" key="1">
    <citation type="submission" date="2024-03" db="EMBL/GenBank/DDBJ databases">
        <title>The Acrasis kona genome and developmental transcriptomes reveal deep origins of eukaryotic multicellular pathways.</title>
        <authorList>
            <person name="Sheikh S."/>
            <person name="Fu C.-J."/>
            <person name="Brown M.W."/>
            <person name="Baldauf S.L."/>
        </authorList>
    </citation>
    <scope>NUCLEOTIDE SEQUENCE [LARGE SCALE GENOMIC DNA]</scope>
    <source>
        <strain evidence="2 3">ATCC MYA-3509</strain>
    </source>
</reference>
<evidence type="ECO:0000259" key="1">
    <source>
        <dbReference type="Pfam" id="PF13358"/>
    </source>
</evidence>
<dbReference type="InterPro" id="IPR036397">
    <property type="entry name" value="RNaseH_sf"/>
</dbReference>
<dbReference type="SUPFAM" id="SSF53098">
    <property type="entry name" value="Ribonuclease H-like"/>
    <property type="match status" value="1"/>
</dbReference>
<feature type="domain" description="Tc1-like transposase DDE" evidence="1">
    <location>
        <begin position="161"/>
        <end position="296"/>
    </location>
</feature>